<dbReference type="InterPro" id="IPR051044">
    <property type="entry name" value="MAG_DAG_Lipase"/>
</dbReference>
<dbReference type="Gene3D" id="3.40.50.1820">
    <property type="entry name" value="alpha/beta hydrolase"/>
    <property type="match status" value="1"/>
</dbReference>
<gene>
    <name evidence="2" type="ORF">FHX42_004156</name>
</gene>
<dbReference type="Proteomes" id="UP000569329">
    <property type="component" value="Unassembled WGS sequence"/>
</dbReference>
<name>A0A839E4W6_9PSEU</name>
<dbReference type="PANTHER" id="PTHR11614">
    <property type="entry name" value="PHOSPHOLIPASE-RELATED"/>
    <property type="match status" value="1"/>
</dbReference>
<organism evidence="2 3">
    <name type="scientific">Halosaccharopolyspora lacisalsi</name>
    <dbReference type="NCBI Taxonomy" id="1000566"/>
    <lineage>
        <taxon>Bacteria</taxon>
        <taxon>Bacillati</taxon>
        <taxon>Actinomycetota</taxon>
        <taxon>Actinomycetes</taxon>
        <taxon>Pseudonocardiales</taxon>
        <taxon>Pseudonocardiaceae</taxon>
        <taxon>Halosaccharopolyspora</taxon>
    </lineage>
</organism>
<dbReference type="AlphaFoldDB" id="A0A839E4W6"/>
<dbReference type="InterPro" id="IPR029058">
    <property type="entry name" value="AB_hydrolase_fold"/>
</dbReference>
<proteinExistence type="predicted"/>
<dbReference type="Pfam" id="PF12146">
    <property type="entry name" value="Hydrolase_4"/>
    <property type="match status" value="1"/>
</dbReference>
<sequence>MIEPTATTVPGRHGELAVQTWSGRAPGWIALIAHGHGEHSGRYQWVAEQLVAARAVVCAPDHVGHGHSPGERVLIEDAEDFVADLESVREHITKEYPDLPVVVIGHSLGGMLAVRYAQHYQPYMAALVLSAPVLGTWHVLDLLGCDDIPHTPIDPSSLSRDPRVGHEYAEDPLVWHGPFKRTTLLAVDSCLRAINSGPALRVPTLWLHGEDDELVPEADTRTGINQIRGTEFHEHIYPGARHELFLETNAEGVLNDVVTFVGRELNT</sequence>
<dbReference type="SUPFAM" id="SSF53474">
    <property type="entry name" value="alpha/beta-Hydrolases"/>
    <property type="match status" value="1"/>
</dbReference>
<keyword evidence="2" id="KW-0378">Hydrolase</keyword>
<dbReference type="GO" id="GO:0016787">
    <property type="term" value="F:hydrolase activity"/>
    <property type="evidence" value="ECO:0007669"/>
    <property type="project" value="UniProtKB-KW"/>
</dbReference>
<evidence type="ECO:0000313" key="2">
    <source>
        <dbReference type="EMBL" id="MBA8826777.1"/>
    </source>
</evidence>
<comment type="caution">
    <text evidence="2">The sequence shown here is derived from an EMBL/GenBank/DDBJ whole genome shotgun (WGS) entry which is preliminary data.</text>
</comment>
<dbReference type="RefSeq" id="WP_182545973.1">
    <property type="nucleotide sequence ID" value="NZ_JACGWZ010000006.1"/>
</dbReference>
<dbReference type="InterPro" id="IPR022742">
    <property type="entry name" value="Hydrolase_4"/>
</dbReference>
<evidence type="ECO:0000313" key="3">
    <source>
        <dbReference type="Proteomes" id="UP000569329"/>
    </source>
</evidence>
<evidence type="ECO:0000259" key="1">
    <source>
        <dbReference type="Pfam" id="PF12146"/>
    </source>
</evidence>
<feature type="domain" description="Serine aminopeptidase S33" evidence="1">
    <location>
        <begin position="28"/>
        <end position="249"/>
    </location>
</feature>
<protein>
    <submittedName>
        <fullName evidence="2">Alpha-beta hydrolase superfamily lysophospholipase</fullName>
    </submittedName>
</protein>
<keyword evidence="3" id="KW-1185">Reference proteome</keyword>
<dbReference type="EMBL" id="JACGWZ010000006">
    <property type="protein sequence ID" value="MBA8826777.1"/>
    <property type="molecule type" value="Genomic_DNA"/>
</dbReference>
<reference evidence="2 3" key="1">
    <citation type="submission" date="2020-07" db="EMBL/GenBank/DDBJ databases">
        <title>Sequencing the genomes of 1000 actinobacteria strains.</title>
        <authorList>
            <person name="Klenk H.-P."/>
        </authorList>
    </citation>
    <scope>NUCLEOTIDE SEQUENCE [LARGE SCALE GENOMIC DNA]</scope>
    <source>
        <strain evidence="2 3">DSM 45975</strain>
    </source>
</reference>
<accession>A0A839E4W6</accession>